<dbReference type="EMBL" id="JXCE01000688">
    <property type="protein sequence ID" value="KPA36288.1"/>
    <property type="molecule type" value="Genomic_DNA"/>
</dbReference>
<evidence type="ECO:0000256" key="1">
    <source>
        <dbReference type="ARBA" id="ARBA00004123"/>
    </source>
</evidence>
<proteinExistence type="predicted"/>
<dbReference type="InterPro" id="IPR021858">
    <property type="entry name" value="Fun_TF"/>
</dbReference>
<comment type="caution">
    <text evidence="4">The sequence shown here is derived from an EMBL/GenBank/DDBJ whole genome shotgun (WGS) entry which is preliminary data.</text>
</comment>
<feature type="compositionally biased region" description="Polar residues" evidence="3">
    <location>
        <begin position="1"/>
        <end position="12"/>
    </location>
</feature>
<sequence>MARLQSSSQGLTRKQDKGNTGEIYRHRPRRLVLVLSPLMRSTNSFNIVLLRIPLTDLAYLYINYTDIADLSRIFYLGNGPSENPMFHYVLPLIDSVPPIRFALAGSASCHIAATTSDELLEQKSLRLRLHATHLLREMLQSPDTASEQTILASILMLAQLDMCSGDCVEFQTHLKAAVAVISNPGYDGSANIYYFEQRLAWLDVMSSTTSERPPNLTIAEVKTTISHFSENGKRQWSYDVFPCPIDLFEIVIEITFLFKAPHLGSEQAKLQVEDLERRLGDWKCPTMLGPRKHMVEIWRLGILAYLYRLFPYMNHDAVEKPLADHVLGLAELISPSSSWGYALLWPTFQVAVTLGDDAKKEKDQIRSRLSIAVETIGCRHHSNALETLEVVWARSKEFDPFTINIPGRTIMLV</sequence>
<keyword evidence="5" id="KW-1185">Reference proteome</keyword>
<dbReference type="Proteomes" id="UP000037904">
    <property type="component" value="Unassembled WGS sequence"/>
</dbReference>
<evidence type="ECO:0000313" key="5">
    <source>
        <dbReference type="Proteomes" id="UP000037904"/>
    </source>
</evidence>
<feature type="region of interest" description="Disordered" evidence="3">
    <location>
        <begin position="1"/>
        <end position="20"/>
    </location>
</feature>
<accession>A0A0M9EMT8</accession>
<evidence type="ECO:0000256" key="2">
    <source>
        <dbReference type="ARBA" id="ARBA00023242"/>
    </source>
</evidence>
<gene>
    <name evidence="4" type="ORF">FLAG1_10960</name>
</gene>
<organism evidence="4 5">
    <name type="scientific">Fusarium langsethiae</name>
    <dbReference type="NCBI Taxonomy" id="179993"/>
    <lineage>
        <taxon>Eukaryota</taxon>
        <taxon>Fungi</taxon>
        <taxon>Dikarya</taxon>
        <taxon>Ascomycota</taxon>
        <taxon>Pezizomycotina</taxon>
        <taxon>Sordariomycetes</taxon>
        <taxon>Hypocreomycetidae</taxon>
        <taxon>Hypocreales</taxon>
        <taxon>Nectriaceae</taxon>
        <taxon>Fusarium</taxon>
    </lineage>
</organism>
<evidence type="ECO:0000313" key="4">
    <source>
        <dbReference type="EMBL" id="KPA36288.1"/>
    </source>
</evidence>
<name>A0A0M9EMT8_FUSLA</name>
<dbReference type="PANTHER" id="PTHR37534">
    <property type="entry name" value="TRANSCRIPTIONAL ACTIVATOR PROTEIN UGA3"/>
    <property type="match status" value="1"/>
</dbReference>
<dbReference type="PANTHER" id="PTHR37534:SF46">
    <property type="entry name" value="ZN(II)2CYS6 TRANSCRIPTION FACTOR (EUROFUNG)"/>
    <property type="match status" value="1"/>
</dbReference>
<dbReference type="AlphaFoldDB" id="A0A0M9EMT8"/>
<comment type="subcellular location">
    <subcellularLocation>
        <location evidence="1">Nucleus</location>
    </subcellularLocation>
</comment>
<keyword evidence="2" id="KW-0539">Nucleus</keyword>
<protein>
    <submittedName>
        <fullName evidence="4">Transcription factor</fullName>
    </submittedName>
</protein>
<dbReference type="Pfam" id="PF11951">
    <property type="entry name" value="Fungal_trans_2"/>
    <property type="match status" value="1"/>
</dbReference>
<reference evidence="4 5" key="1">
    <citation type="submission" date="2015-04" db="EMBL/GenBank/DDBJ databases">
        <title>The draft genome sequence of Fusarium langsethiae, a T-2/HT-2 mycotoxin producer.</title>
        <authorList>
            <person name="Lysoe E."/>
            <person name="Divon H.H."/>
            <person name="Terzi V."/>
            <person name="Orru L."/>
            <person name="Lamontanara A."/>
            <person name="Kolseth A.-K."/>
            <person name="Frandsen R.J."/>
            <person name="Nielsen K."/>
            <person name="Thrane U."/>
        </authorList>
    </citation>
    <scope>NUCLEOTIDE SEQUENCE [LARGE SCALE GENOMIC DNA]</scope>
    <source>
        <strain evidence="4 5">Fl201059</strain>
    </source>
</reference>
<dbReference type="GO" id="GO:0005634">
    <property type="term" value="C:nucleus"/>
    <property type="evidence" value="ECO:0007669"/>
    <property type="project" value="UniProtKB-SubCell"/>
</dbReference>
<evidence type="ECO:0000256" key="3">
    <source>
        <dbReference type="SAM" id="MobiDB-lite"/>
    </source>
</evidence>